<protein>
    <submittedName>
        <fullName evidence="2">Uncharacterized protein</fullName>
    </submittedName>
</protein>
<dbReference type="AlphaFoldDB" id="A0A813H4A2"/>
<name>A0A813H4A2_POLGL</name>
<gene>
    <name evidence="1" type="ORF">PGLA1383_LOCUS48561</name>
    <name evidence="2" type="ORF">PGLA1383_LOCUS48562</name>
</gene>
<evidence type="ECO:0000313" key="2">
    <source>
        <dbReference type="EMBL" id="CAE8632626.1"/>
    </source>
</evidence>
<sequence length="105" mass="11504">MLGAPLFKAQLAVCTEASVCGPSVGGAQLWHRPPPLPSHKPSLPVRHRFFGPGCQRRPDHQGEAALCTCLKQIKMQTDMSAEPTLTKSADMFAREPRLLHHLVVL</sequence>
<proteinExistence type="predicted"/>
<dbReference type="EMBL" id="CAJNNV010030475">
    <property type="protein sequence ID" value="CAE8632625.1"/>
    <property type="molecule type" value="Genomic_DNA"/>
</dbReference>
<dbReference type="Proteomes" id="UP000654075">
    <property type="component" value="Unassembled WGS sequence"/>
</dbReference>
<organism evidence="2 3">
    <name type="scientific">Polarella glacialis</name>
    <name type="common">Dinoflagellate</name>
    <dbReference type="NCBI Taxonomy" id="89957"/>
    <lineage>
        <taxon>Eukaryota</taxon>
        <taxon>Sar</taxon>
        <taxon>Alveolata</taxon>
        <taxon>Dinophyceae</taxon>
        <taxon>Suessiales</taxon>
        <taxon>Suessiaceae</taxon>
        <taxon>Polarella</taxon>
    </lineage>
</organism>
<accession>A0A813H4A2</accession>
<comment type="caution">
    <text evidence="2">The sequence shown here is derived from an EMBL/GenBank/DDBJ whole genome shotgun (WGS) entry which is preliminary data.</text>
</comment>
<dbReference type="EMBL" id="CAJNNV010030475">
    <property type="protein sequence ID" value="CAE8632626.1"/>
    <property type="molecule type" value="Genomic_DNA"/>
</dbReference>
<reference evidence="2" key="1">
    <citation type="submission" date="2021-02" db="EMBL/GenBank/DDBJ databases">
        <authorList>
            <person name="Dougan E. K."/>
            <person name="Rhodes N."/>
            <person name="Thang M."/>
            <person name="Chan C."/>
        </authorList>
    </citation>
    <scope>NUCLEOTIDE SEQUENCE</scope>
</reference>
<keyword evidence="3" id="KW-1185">Reference proteome</keyword>
<evidence type="ECO:0000313" key="3">
    <source>
        <dbReference type="Proteomes" id="UP000654075"/>
    </source>
</evidence>
<evidence type="ECO:0000313" key="1">
    <source>
        <dbReference type="EMBL" id="CAE8632625.1"/>
    </source>
</evidence>